<dbReference type="KEGG" id="uam:UABAM_01773"/>
<gene>
    <name evidence="2" type="ORF">UABAM_01773</name>
</gene>
<proteinExistence type="predicted"/>
<keyword evidence="3" id="KW-1185">Reference proteome</keyword>
<dbReference type="InterPro" id="IPR041261">
    <property type="entry name" value="R2K_2"/>
</dbReference>
<reference evidence="2 3" key="1">
    <citation type="submission" date="2019-08" db="EMBL/GenBank/DDBJ databases">
        <title>Complete genome sequence of Candidatus Uab amorphum.</title>
        <authorList>
            <person name="Shiratori T."/>
            <person name="Suzuki S."/>
            <person name="Kakizawa Y."/>
            <person name="Ishida K."/>
        </authorList>
    </citation>
    <scope>NUCLEOTIDE SEQUENCE [LARGE SCALE GENOMIC DNA]</scope>
    <source>
        <strain evidence="2 3">SRT547</strain>
    </source>
</reference>
<evidence type="ECO:0000313" key="3">
    <source>
        <dbReference type="Proteomes" id="UP000326354"/>
    </source>
</evidence>
<dbReference type="Proteomes" id="UP000326354">
    <property type="component" value="Chromosome"/>
</dbReference>
<sequence>MNRVRWIIQNNLISPSDLSAIKNACQKLGVGYKEVCVIPFSNELPEFPQDEVTNIYYGATAFISELHKKSKPLGIFFDEERFSLETAMNNWQEYMLNSEGKITTLQNFSESSYPLDSKWFIRPNADDKSFAGEVIRFADFKDWYQRLITQNVSLNVHSKILVAPPYNIKKEWRNFVVNGKVITSTLYRRNFQVHVSDSEAPQQVVDFVEKRCKEFMPHKLFAMDIALCGDEYYVIECNCLNSIGFYGANIFVIVKAITEYVASINSGVEK</sequence>
<organism evidence="2 3">
    <name type="scientific">Uabimicrobium amorphum</name>
    <dbReference type="NCBI Taxonomy" id="2596890"/>
    <lineage>
        <taxon>Bacteria</taxon>
        <taxon>Pseudomonadati</taxon>
        <taxon>Planctomycetota</taxon>
        <taxon>Candidatus Uabimicrobiia</taxon>
        <taxon>Candidatus Uabimicrobiales</taxon>
        <taxon>Candidatus Uabimicrobiaceae</taxon>
        <taxon>Candidatus Uabimicrobium</taxon>
    </lineage>
</organism>
<protein>
    <recommendedName>
        <fullName evidence="1">ATP-grasp domain-containing protein</fullName>
    </recommendedName>
</protein>
<dbReference type="OrthoDB" id="641345at2"/>
<dbReference type="Pfam" id="PF18299">
    <property type="entry name" value="R2K_2"/>
    <property type="match status" value="1"/>
</dbReference>
<evidence type="ECO:0000259" key="1">
    <source>
        <dbReference type="Pfam" id="PF18299"/>
    </source>
</evidence>
<accession>A0A5S9IKW6</accession>
<dbReference type="EMBL" id="AP019860">
    <property type="protein sequence ID" value="BBM83421.1"/>
    <property type="molecule type" value="Genomic_DNA"/>
</dbReference>
<dbReference type="SUPFAM" id="SSF56059">
    <property type="entry name" value="Glutathione synthetase ATP-binding domain-like"/>
    <property type="match status" value="1"/>
</dbReference>
<evidence type="ECO:0000313" key="2">
    <source>
        <dbReference type="EMBL" id="BBM83421.1"/>
    </source>
</evidence>
<feature type="domain" description="ATP-grasp" evidence="1">
    <location>
        <begin position="107"/>
        <end position="249"/>
    </location>
</feature>
<dbReference type="RefSeq" id="WP_151967620.1">
    <property type="nucleotide sequence ID" value="NZ_AP019860.1"/>
</dbReference>
<dbReference type="AlphaFoldDB" id="A0A5S9IKW6"/>
<name>A0A5S9IKW6_UABAM</name>